<dbReference type="PANTHER" id="PTHR43149:SF1">
    <property type="entry name" value="DELTA(3,5)-DELTA(2,4)-DIENOYL-COA ISOMERASE, MITOCHONDRIAL"/>
    <property type="match status" value="1"/>
</dbReference>
<comment type="pathway">
    <text evidence="1">Lipid metabolism; fatty acid beta-oxidation.</text>
</comment>
<dbReference type="InterPro" id="IPR029045">
    <property type="entry name" value="ClpP/crotonase-like_dom_sf"/>
</dbReference>
<keyword evidence="3" id="KW-0276">Fatty acid metabolism</keyword>
<accession>A0ABN8IM49</accession>
<keyword evidence="7" id="KW-1185">Reference proteome</keyword>
<evidence type="ECO:0000256" key="3">
    <source>
        <dbReference type="ARBA" id="ARBA00022832"/>
    </source>
</evidence>
<gene>
    <name evidence="6" type="ORF">IPOD504_LOCUS11450</name>
</gene>
<dbReference type="PANTHER" id="PTHR43149">
    <property type="entry name" value="ENOYL-COA HYDRATASE"/>
    <property type="match status" value="1"/>
</dbReference>
<dbReference type="SUPFAM" id="SSF52096">
    <property type="entry name" value="ClpP/crotonase"/>
    <property type="match status" value="1"/>
</dbReference>
<evidence type="ECO:0000256" key="5">
    <source>
        <dbReference type="ARBA" id="ARBA00023235"/>
    </source>
</evidence>
<dbReference type="Gene3D" id="3.90.226.10">
    <property type="entry name" value="2-enoyl-CoA Hydratase, Chain A, domain 1"/>
    <property type="match status" value="1"/>
</dbReference>
<feature type="non-terminal residue" evidence="6">
    <location>
        <position position="305"/>
    </location>
</feature>
<organism evidence="6 7">
    <name type="scientific">Iphiclides podalirius</name>
    <name type="common">scarce swallowtail</name>
    <dbReference type="NCBI Taxonomy" id="110791"/>
    <lineage>
        <taxon>Eukaryota</taxon>
        <taxon>Metazoa</taxon>
        <taxon>Ecdysozoa</taxon>
        <taxon>Arthropoda</taxon>
        <taxon>Hexapoda</taxon>
        <taxon>Insecta</taxon>
        <taxon>Pterygota</taxon>
        <taxon>Neoptera</taxon>
        <taxon>Endopterygota</taxon>
        <taxon>Lepidoptera</taxon>
        <taxon>Glossata</taxon>
        <taxon>Ditrysia</taxon>
        <taxon>Papilionoidea</taxon>
        <taxon>Papilionidae</taxon>
        <taxon>Papilioninae</taxon>
        <taxon>Iphiclides</taxon>
    </lineage>
</organism>
<sequence>MCSLIKPFLYVQNTKGIVGVFSRLCCSSAGIPQYETLAVSVPKKYVFHVELNRPTKLNTFTPTMWSELSACFTTLSDNPECRVVILSGQGKHFTGGIDLNAFVESASVAHELSDVARKARFLHKMIVQYQNGITALENCVKPVLAVVHNACVGAGVDLITAADIRYCTEGAWFQVKEVDVGLAADVGTLQRLPKVIGSASIARELCFTARKLPSKEALEIGLVSKVYPDRDSAIEQVLEVAQTIASKSPVAVQVTKQSLVYSQSRPTNEGLEHIALLNQTMLQSDDLTKAAMAQATKSEPEFDDL</sequence>
<keyword evidence="5" id="KW-0413">Isomerase</keyword>
<evidence type="ECO:0000256" key="1">
    <source>
        <dbReference type="ARBA" id="ARBA00005005"/>
    </source>
</evidence>
<dbReference type="InterPro" id="IPR014748">
    <property type="entry name" value="Enoyl-CoA_hydra_C"/>
</dbReference>
<dbReference type="CDD" id="cd06558">
    <property type="entry name" value="crotonase-like"/>
    <property type="match status" value="1"/>
</dbReference>
<dbReference type="Proteomes" id="UP000837857">
    <property type="component" value="Chromosome 28"/>
</dbReference>
<dbReference type="InterPro" id="IPR045002">
    <property type="entry name" value="Ech1-like"/>
</dbReference>
<dbReference type="InterPro" id="IPR001753">
    <property type="entry name" value="Enoyl-CoA_hydra/iso"/>
</dbReference>
<protein>
    <submittedName>
        <fullName evidence="6">Uncharacterized protein</fullName>
    </submittedName>
</protein>
<evidence type="ECO:0000313" key="7">
    <source>
        <dbReference type="Proteomes" id="UP000837857"/>
    </source>
</evidence>
<comment type="similarity">
    <text evidence="2">Belongs to the enoyl-CoA hydratase/isomerase family.</text>
</comment>
<dbReference type="Gene3D" id="1.10.12.10">
    <property type="entry name" value="Lyase 2-enoyl-coa Hydratase, Chain A, domain 2"/>
    <property type="match status" value="1"/>
</dbReference>
<evidence type="ECO:0000256" key="2">
    <source>
        <dbReference type="ARBA" id="ARBA00005254"/>
    </source>
</evidence>
<dbReference type="Pfam" id="PF00378">
    <property type="entry name" value="ECH_1"/>
    <property type="match status" value="1"/>
</dbReference>
<proteinExistence type="inferred from homology"/>
<dbReference type="EMBL" id="OW152840">
    <property type="protein sequence ID" value="CAH2061784.1"/>
    <property type="molecule type" value="Genomic_DNA"/>
</dbReference>
<evidence type="ECO:0000313" key="6">
    <source>
        <dbReference type="EMBL" id="CAH2061784.1"/>
    </source>
</evidence>
<evidence type="ECO:0000256" key="4">
    <source>
        <dbReference type="ARBA" id="ARBA00023098"/>
    </source>
</evidence>
<keyword evidence="4" id="KW-0443">Lipid metabolism</keyword>
<reference evidence="6" key="1">
    <citation type="submission" date="2022-03" db="EMBL/GenBank/DDBJ databases">
        <authorList>
            <person name="Martin H S."/>
        </authorList>
    </citation>
    <scope>NUCLEOTIDE SEQUENCE</scope>
</reference>
<name>A0ABN8IM49_9NEOP</name>